<reference evidence="1 2" key="1">
    <citation type="submission" date="2019-06" db="EMBL/GenBank/DDBJ databases">
        <title>Desulfobotulus mexicanus sp. nov., a novel sulfate-reducing bacterium isolated from the sediment of an alkaline crater lake in Mexico.</title>
        <authorList>
            <person name="Hirschler-Rea A."/>
        </authorList>
    </citation>
    <scope>NUCLEOTIDE SEQUENCE [LARGE SCALE GENOMIC DNA]</scope>
    <source>
        <strain evidence="1 2">PAR22N</strain>
    </source>
</reference>
<proteinExistence type="predicted"/>
<comment type="caution">
    <text evidence="1">The sequence shown here is derived from an EMBL/GenBank/DDBJ whole genome shotgun (WGS) entry which is preliminary data.</text>
</comment>
<evidence type="ECO:0000313" key="1">
    <source>
        <dbReference type="EMBL" id="TYT75635.1"/>
    </source>
</evidence>
<keyword evidence="2" id="KW-1185">Reference proteome</keyword>
<protein>
    <submittedName>
        <fullName evidence="1">Uncharacterized protein</fullName>
    </submittedName>
</protein>
<organism evidence="1 2">
    <name type="scientific">Desulfobotulus mexicanus</name>
    <dbReference type="NCBI Taxonomy" id="2586642"/>
    <lineage>
        <taxon>Bacteria</taxon>
        <taxon>Pseudomonadati</taxon>
        <taxon>Thermodesulfobacteriota</taxon>
        <taxon>Desulfobacteria</taxon>
        <taxon>Desulfobacterales</taxon>
        <taxon>Desulfobacteraceae</taxon>
        <taxon>Desulfobotulus</taxon>
    </lineage>
</organism>
<dbReference type="RefSeq" id="WP_139446602.1">
    <property type="nucleotide sequence ID" value="NZ_VDMB01000003.1"/>
</dbReference>
<evidence type="ECO:0000313" key="2">
    <source>
        <dbReference type="Proteomes" id="UP000321899"/>
    </source>
</evidence>
<name>A0A5Q4VDE5_9BACT</name>
<gene>
    <name evidence="1" type="ORF">FIM25_04140</name>
</gene>
<dbReference type="AlphaFoldDB" id="A0A5Q4VDE5"/>
<accession>A0A5Q4VDE5</accession>
<sequence length="195" mass="22083">MKKLLGIVFLLAVAVFFFNSNGTALPPGVIIPDSPVQHENVLPSAFDFNGYRLTPLAHFEMTGRVLARKRYRTDRESDLAPVDLALGWGRMSDTAVLEKIKITQSGRWYRWRTDNFPIPRKEIESSSANMHLIPADTHVKNRVLAAREGDIVRFSGYLVRADAPDGWRWISSLTRTDTGDGACEVVYVKDFFRIQ</sequence>
<dbReference type="Proteomes" id="UP000321899">
    <property type="component" value="Unassembled WGS sequence"/>
</dbReference>
<dbReference type="OrthoDB" id="6706661at2"/>
<dbReference type="EMBL" id="VDMB01000003">
    <property type="protein sequence ID" value="TYT75635.1"/>
    <property type="molecule type" value="Genomic_DNA"/>
</dbReference>